<sequence length="775" mass="87410">MGCGQSTTKSESPVTISQPSVDVSKLSAKLSSTGSLTKSSTQNNRNNNHTEPSSLPAVFRRNESSSSVKSINSLVATKNTPITTPRYGKGATNDEQKTTARQKHPGIRNVMEADSGGQKSQSAPTSASNSARRSPGRIAPMKSKGRKDKPPQLTIKAAILIQKWYRRCLARLEARRRATWTIFTALEYAGEQDQLKQLYNFFSDIITVMANHDSETEGSGNGSLGPGQRLCNDEAEKEKKLLEATNPDLIKVEKSYKGPFISLPLKKAQVESMIDHFKANKILHPKFLLMILHEARKMLKTLPTIVHLSTQLSKQVTVCGDLHGKFDDLSIILYKNGFPSFDNPYVFNGDFVDRGGQSIEVLVILLSLQILNPTVVTLNRGNHEDHIMNIRYGFVKELMTKYKDAASQIIRLLEDIYSWLPLGTVIDNDIFVTHGGISDKTDLNILKKIPRNMYLSVLRPPIIESKDTGKKSVNVEEWRQMLDVLWSDPKQQNGCWPNVFRGGGSYFGADITKKFLEKHGLSLLVRSHECKYEGYEYMHDNTCLTIFSASNYYETGSNRGAYVKFMGVNKEPHFVQYMASKIHKKTTVRERLSVVEQSAIRDLREKLVSFNTELQREFALHDPENTGLISVAKWCKTVESVSGLNVPWRGLANRLVKMTDDGKDVFYKQFPAIKLGKDDNFSSKDKVSDQNGVTETLYRHKNILETLFRFMDKDNSGLVSMKEFLEACQVLGEYTKTNFSKNYLEQIAESIDFNKDGFIDLNELLEAFRLVDQVQ</sequence>
<evidence type="ECO:0000313" key="2">
    <source>
        <dbReference type="WBParaSite" id="ES5_v2.g16651.t1"/>
    </source>
</evidence>
<name>A0AC34FHK2_9BILA</name>
<organism evidence="1 2">
    <name type="scientific">Panagrolaimus sp. ES5</name>
    <dbReference type="NCBI Taxonomy" id="591445"/>
    <lineage>
        <taxon>Eukaryota</taxon>
        <taxon>Metazoa</taxon>
        <taxon>Ecdysozoa</taxon>
        <taxon>Nematoda</taxon>
        <taxon>Chromadorea</taxon>
        <taxon>Rhabditida</taxon>
        <taxon>Tylenchina</taxon>
        <taxon>Panagrolaimomorpha</taxon>
        <taxon>Panagrolaimoidea</taxon>
        <taxon>Panagrolaimidae</taxon>
        <taxon>Panagrolaimus</taxon>
    </lineage>
</organism>
<reference evidence="2" key="1">
    <citation type="submission" date="2022-11" db="UniProtKB">
        <authorList>
            <consortium name="WormBaseParasite"/>
        </authorList>
    </citation>
    <scope>IDENTIFICATION</scope>
</reference>
<dbReference type="Proteomes" id="UP000887579">
    <property type="component" value="Unplaced"/>
</dbReference>
<proteinExistence type="predicted"/>
<evidence type="ECO:0000313" key="1">
    <source>
        <dbReference type="Proteomes" id="UP000887579"/>
    </source>
</evidence>
<accession>A0AC34FHK2</accession>
<dbReference type="WBParaSite" id="ES5_v2.g16651.t1">
    <property type="protein sequence ID" value="ES5_v2.g16651.t1"/>
    <property type="gene ID" value="ES5_v2.g16651"/>
</dbReference>
<protein>
    <submittedName>
        <fullName evidence="2">Serine/threonine-protein phosphatase</fullName>
    </submittedName>
</protein>